<dbReference type="RefSeq" id="WP_043604729.1">
    <property type="nucleotide sequence ID" value="NZ_AXCY01000021.1"/>
</dbReference>
<keyword evidence="2" id="KW-1185">Reference proteome</keyword>
<organism evidence="1 2">
    <name type="scientific">Cellulomonas carbonis T26</name>
    <dbReference type="NCBI Taxonomy" id="947969"/>
    <lineage>
        <taxon>Bacteria</taxon>
        <taxon>Bacillati</taxon>
        <taxon>Actinomycetota</taxon>
        <taxon>Actinomycetes</taxon>
        <taxon>Micrococcales</taxon>
        <taxon>Cellulomonadaceae</taxon>
        <taxon>Cellulomonas</taxon>
    </lineage>
</organism>
<evidence type="ECO:0000313" key="2">
    <source>
        <dbReference type="Proteomes" id="UP000029839"/>
    </source>
</evidence>
<proteinExistence type="predicted"/>
<protein>
    <recommendedName>
        <fullName evidence="3">HTH tetR-type domain-containing protein</fullName>
    </recommendedName>
</protein>
<dbReference type="Gene3D" id="1.10.357.10">
    <property type="entry name" value="Tetracycline Repressor, domain 2"/>
    <property type="match status" value="1"/>
</dbReference>
<accession>A0A0A0BSN8</accession>
<evidence type="ECO:0000313" key="1">
    <source>
        <dbReference type="EMBL" id="KGM11458.1"/>
    </source>
</evidence>
<dbReference type="OrthoDB" id="9796019at2"/>
<dbReference type="EMBL" id="AXCY01000021">
    <property type="protein sequence ID" value="KGM11458.1"/>
    <property type="molecule type" value="Genomic_DNA"/>
</dbReference>
<gene>
    <name evidence="1" type="ORF">N868_08870</name>
</gene>
<dbReference type="Proteomes" id="UP000029839">
    <property type="component" value="Unassembled WGS sequence"/>
</dbReference>
<comment type="caution">
    <text evidence="1">The sequence shown here is derived from an EMBL/GenBank/DDBJ whole genome shotgun (WGS) entry which is preliminary data.</text>
</comment>
<reference evidence="1 2" key="1">
    <citation type="submission" date="2013-08" db="EMBL/GenBank/DDBJ databases">
        <title>Genome sequencing of Cellulomonas carbonis T26.</title>
        <authorList>
            <person name="Chen F."/>
            <person name="Li Y."/>
            <person name="Wang G."/>
        </authorList>
    </citation>
    <scope>NUCLEOTIDE SEQUENCE [LARGE SCALE GENOMIC DNA]</scope>
    <source>
        <strain evidence="1 2">T26</strain>
    </source>
</reference>
<reference evidence="1 2" key="2">
    <citation type="journal article" date="2015" name="Stand. Genomic Sci.">
        <title>Draft genome sequence of Cellulomonas carbonis T26(T) and comparative analysis of six Cellulomonas genomes.</title>
        <authorList>
            <person name="Zhuang W."/>
            <person name="Zhang S."/>
            <person name="Xia X."/>
            <person name="Wang G."/>
        </authorList>
    </citation>
    <scope>NUCLEOTIDE SEQUENCE [LARGE SCALE GENOMIC DNA]</scope>
    <source>
        <strain evidence="1 2">T26</strain>
    </source>
</reference>
<dbReference type="AlphaFoldDB" id="A0A0A0BSN8"/>
<sequence>MSEWTPLAPEDLPASRGRLPAAEVRRRMIQQGHHVIRERGLTVGLDDIRMEDLIAAAQVPRSSVWRLWTSKAEYSAELISTAVDPDGADLRRTSFDPTSRDVAMEMLGTFEGRLGTPEERRTALCELTRVLTQRNVERLIASPAWRTYSALLATAPAVTPTEARARLVGRLEEAEAQYHDAMTTFYETVFPRLGLRLRRPEYTYRHLAIAGAGVVEGLALRGVLASLTAPEGADTTGDGQPDSAVAHPLAVTLAEQLPGPSEGEWGLVALAVMGVVDAFVEPDPDGPRD</sequence>
<name>A0A0A0BSN8_9CELL</name>
<evidence type="ECO:0008006" key="3">
    <source>
        <dbReference type="Google" id="ProtNLM"/>
    </source>
</evidence>